<protein>
    <submittedName>
        <fullName evidence="1">Uncharacterized protein</fullName>
    </submittedName>
</protein>
<accession>A0A2A6CDK0</accession>
<sequence>MNNLTAHQQRRGRVHFILWIGPKSNLPAQDLTMCKRLLLKLDTIACANGINEQRLIKKQLVALAKKG</sequence>
<organism evidence="1 2">
    <name type="scientific">Pristionchus pacificus</name>
    <name type="common">Parasitic nematode worm</name>
    <dbReference type="NCBI Taxonomy" id="54126"/>
    <lineage>
        <taxon>Eukaryota</taxon>
        <taxon>Metazoa</taxon>
        <taxon>Ecdysozoa</taxon>
        <taxon>Nematoda</taxon>
        <taxon>Chromadorea</taxon>
        <taxon>Rhabditida</taxon>
        <taxon>Rhabditina</taxon>
        <taxon>Diplogasteromorpha</taxon>
        <taxon>Diplogasteroidea</taxon>
        <taxon>Neodiplogasteridae</taxon>
        <taxon>Pristionchus</taxon>
    </lineage>
</organism>
<evidence type="ECO:0000313" key="1">
    <source>
        <dbReference type="EnsemblMetazoa" id="PPA46365.1"/>
    </source>
</evidence>
<evidence type="ECO:0000313" key="2">
    <source>
        <dbReference type="Proteomes" id="UP000005239"/>
    </source>
</evidence>
<reference evidence="2" key="1">
    <citation type="journal article" date="2008" name="Nat. Genet.">
        <title>The Pristionchus pacificus genome provides a unique perspective on nematode lifestyle and parasitism.</title>
        <authorList>
            <person name="Dieterich C."/>
            <person name="Clifton S.W."/>
            <person name="Schuster L.N."/>
            <person name="Chinwalla A."/>
            <person name="Delehaunty K."/>
            <person name="Dinkelacker I."/>
            <person name="Fulton L."/>
            <person name="Fulton R."/>
            <person name="Godfrey J."/>
            <person name="Minx P."/>
            <person name="Mitreva M."/>
            <person name="Roeseler W."/>
            <person name="Tian H."/>
            <person name="Witte H."/>
            <person name="Yang S.P."/>
            <person name="Wilson R.K."/>
            <person name="Sommer R.J."/>
        </authorList>
    </citation>
    <scope>NUCLEOTIDE SEQUENCE [LARGE SCALE GENOMIC DNA]</scope>
    <source>
        <strain evidence="2">PS312</strain>
    </source>
</reference>
<dbReference type="Proteomes" id="UP000005239">
    <property type="component" value="Unassembled WGS sequence"/>
</dbReference>
<proteinExistence type="predicted"/>
<dbReference type="EnsemblMetazoa" id="PPA46365.1">
    <property type="protein sequence ID" value="PPA46365.1"/>
    <property type="gene ID" value="WBGene00284734"/>
</dbReference>
<dbReference type="AlphaFoldDB" id="A0A2A6CDK0"/>
<accession>A0A8R1V5H7</accession>
<gene>
    <name evidence="1" type="primary">WBGene00284734</name>
</gene>
<reference evidence="1" key="2">
    <citation type="submission" date="2022-06" db="UniProtKB">
        <authorList>
            <consortium name="EnsemblMetazoa"/>
        </authorList>
    </citation>
    <scope>IDENTIFICATION</scope>
    <source>
        <strain evidence="1">PS312</strain>
    </source>
</reference>
<name>A0A2A6CDK0_PRIPA</name>
<keyword evidence="2" id="KW-1185">Reference proteome</keyword>